<dbReference type="AlphaFoldDB" id="A0A9N9P683"/>
<protein>
    <submittedName>
        <fullName evidence="1">10622_t:CDS:1</fullName>
    </submittedName>
</protein>
<proteinExistence type="predicted"/>
<sequence>NDDEKIEDDNLFKINKISNIENDCKSEVLSNNNMFGRTRRIEIIAKEIFSGLFPKEFLCKKLDCLQKYQLNCQLYAEAV</sequence>
<gene>
    <name evidence="1" type="ORF">DERYTH_LOCUS21915</name>
</gene>
<keyword evidence="2" id="KW-1185">Reference proteome</keyword>
<reference evidence="1" key="1">
    <citation type="submission" date="2021-06" db="EMBL/GenBank/DDBJ databases">
        <authorList>
            <person name="Kallberg Y."/>
            <person name="Tangrot J."/>
            <person name="Rosling A."/>
        </authorList>
    </citation>
    <scope>NUCLEOTIDE SEQUENCE</scope>
    <source>
        <strain evidence="1">MA453B</strain>
    </source>
</reference>
<dbReference type="EMBL" id="CAJVPY010028999">
    <property type="protein sequence ID" value="CAG8793594.1"/>
    <property type="molecule type" value="Genomic_DNA"/>
</dbReference>
<evidence type="ECO:0000313" key="2">
    <source>
        <dbReference type="Proteomes" id="UP000789405"/>
    </source>
</evidence>
<comment type="caution">
    <text evidence="1">The sequence shown here is derived from an EMBL/GenBank/DDBJ whole genome shotgun (WGS) entry which is preliminary data.</text>
</comment>
<dbReference type="Proteomes" id="UP000789405">
    <property type="component" value="Unassembled WGS sequence"/>
</dbReference>
<feature type="non-terminal residue" evidence="1">
    <location>
        <position position="79"/>
    </location>
</feature>
<accession>A0A9N9P683</accession>
<name>A0A9N9P683_9GLOM</name>
<dbReference type="OrthoDB" id="2420713at2759"/>
<organism evidence="1 2">
    <name type="scientific">Dentiscutata erythropus</name>
    <dbReference type="NCBI Taxonomy" id="1348616"/>
    <lineage>
        <taxon>Eukaryota</taxon>
        <taxon>Fungi</taxon>
        <taxon>Fungi incertae sedis</taxon>
        <taxon>Mucoromycota</taxon>
        <taxon>Glomeromycotina</taxon>
        <taxon>Glomeromycetes</taxon>
        <taxon>Diversisporales</taxon>
        <taxon>Gigasporaceae</taxon>
        <taxon>Dentiscutata</taxon>
    </lineage>
</organism>
<evidence type="ECO:0000313" key="1">
    <source>
        <dbReference type="EMBL" id="CAG8793594.1"/>
    </source>
</evidence>